<dbReference type="CDD" id="cd01647">
    <property type="entry name" value="RT_LTR"/>
    <property type="match status" value="1"/>
</dbReference>
<evidence type="ECO:0000256" key="12">
    <source>
        <dbReference type="ARBA" id="ARBA00022932"/>
    </source>
</evidence>
<feature type="compositionally biased region" description="Low complexity" evidence="17">
    <location>
        <begin position="273"/>
        <end position="289"/>
    </location>
</feature>
<feature type="domain" description="Reverse transcriptase" evidence="18">
    <location>
        <begin position="589"/>
        <end position="768"/>
    </location>
</feature>
<keyword evidence="3" id="KW-0548">Nucleotidyltransferase</keyword>
<dbReference type="Pfam" id="PF00078">
    <property type="entry name" value="RVT_1"/>
    <property type="match status" value="1"/>
</dbReference>
<evidence type="ECO:0000256" key="17">
    <source>
        <dbReference type="SAM" id="MobiDB-lite"/>
    </source>
</evidence>
<dbReference type="CDD" id="cd09274">
    <property type="entry name" value="RNase_HI_RT_Ty3"/>
    <property type="match status" value="1"/>
</dbReference>
<proteinExistence type="predicted"/>
<keyword evidence="9" id="KW-0460">Magnesium</keyword>
<dbReference type="Pfam" id="PF24626">
    <property type="entry name" value="SH3_Tf2-1"/>
    <property type="match status" value="1"/>
</dbReference>
<dbReference type="SUPFAM" id="SSF54160">
    <property type="entry name" value="Chromo domain-like"/>
    <property type="match status" value="1"/>
</dbReference>
<keyword evidence="10" id="KW-0229">DNA integration</keyword>
<feature type="domain" description="Integrase catalytic" evidence="19">
    <location>
        <begin position="1104"/>
        <end position="1268"/>
    </location>
</feature>
<dbReference type="PROSITE" id="PS50878">
    <property type="entry name" value="RT_POL"/>
    <property type="match status" value="1"/>
</dbReference>
<evidence type="ECO:0000256" key="3">
    <source>
        <dbReference type="ARBA" id="ARBA00022695"/>
    </source>
</evidence>
<dbReference type="FunFam" id="1.10.340.70:FF:000001">
    <property type="entry name" value="Retrovirus-related Pol polyprotein from transposon gypsy-like Protein"/>
    <property type="match status" value="1"/>
</dbReference>
<dbReference type="SUPFAM" id="SSF56672">
    <property type="entry name" value="DNA/RNA polymerases"/>
    <property type="match status" value="1"/>
</dbReference>
<dbReference type="InterPro" id="IPR016197">
    <property type="entry name" value="Chromo-like_dom_sf"/>
</dbReference>
<dbReference type="InterPro" id="IPR056924">
    <property type="entry name" value="SH3_Tf2-1"/>
</dbReference>
<keyword evidence="6" id="KW-0064">Aspartyl protease</keyword>
<dbReference type="GO" id="GO:0015074">
    <property type="term" value="P:DNA integration"/>
    <property type="evidence" value="ECO:0007669"/>
    <property type="project" value="UniProtKB-KW"/>
</dbReference>
<dbReference type="Pfam" id="PF17919">
    <property type="entry name" value="RT_RNaseH_2"/>
    <property type="match status" value="1"/>
</dbReference>
<feature type="coiled-coil region" evidence="16">
    <location>
        <begin position="1285"/>
        <end position="1316"/>
    </location>
</feature>
<evidence type="ECO:0000256" key="7">
    <source>
        <dbReference type="ARBA" id="ARBA00022759"/>
    </source>
</evidence>
<keyword evidence="8" id="KW-0378">Hydrolase</keyword>
<keyword evidence="11" id="KW-0695">RNA-directed DNA polymerase</keyword>
<evidence type="ECO:0000313" key="20">
    <source>
        <dbReference type="EnsemblPlants" id="Bra017917.1-P"/>
    </source>
</evidence>
<dbReference type="FunFam" id="3.10.10.10:FF:000007">
    <property type="entry name" value="Retrovirus-related Pol polyprotein from transposon 17.6-like Protein"/>
    <property type="match status" value="1"/>
</dbReference>
<dbReference type="Gene3D" id="2.40.70.10">
    <property type="entry name" value="Acid Proteases"/>
    <property type="match status" value="1"/>
</dbReference>
<evidence type="ECO:0000256" key="4">
    <source>
        <dbReference type="ARBA" id="ARBA00022722"/>
    </source>
</evidence>
<dbReference type="InterPro" id="IPR050951">
    <property type="entry name" value="Retrovirus_Pol_polyprotein"/>
</dbReference>
<evidence type="ECO:0008006" key="22">
    <source>
        <dbReference type="Google" id="ProtNLM"/>
    </source>
</evidence>
<dbReference type="CDD" id="cd00303">
    <property type="entry name" value="retropepsin_like"/>
    <property type="match status" value="1"/>
</dbReference>
<dbReference type="Pfam" id="PF17921">
    <property type="entry name" value="Integrase_H2C2"/>
    <property type="match status" value="1"/>
</dbReference>
<evidence type="ECO:0000256" key="15">
    <source>
        <dbReference type="ARBA" id="ARBA00023268"/>
    </source>
</evidence>
<keyword evidence="12" id="KW-0239">DNA-directed DNA polymerase</keyword>
<dbReference type="Proteomes" id="UP000011750">
    <property type="component" value="Chromosome A06"/>
</dbReference>
<dbReference type="OMA" id="INEESTW"/>
<dbReference type="GO" id="GO:0004519">
    <property type="term" value="F:endonuclease activity"/>
    <property type="evidence" value="ECO:0007669"/>
    <property type="project" value="UniProtKB-KW"/>
</dbReference>
<dbReference type="Gene3D" id="3.30.70.270">
    <property type="match status" value="2"/>
</dbReference>
<dbReference type="InterPro" id="IPR012337">
    <property type="entry name" value="RNaseH-like_sf"/>
</dbReference>
<dbReference type="InterPro" id="IPR005162">
    <property type="entry name" value="Retrotrans_gag_dom"/>
</dbReference>
<dbReference type="GO" id="GO:0004190">
    <property type="term" value="F:aspartic-type endopeptidase activity"/>
    <property type="evidence" value="ECO:0007669"/>
    <property type="project" value="UniProtKB-KW"/>
</dbReference>
<dbReference type="InterPro" id="IPR036397">
    <property type="entry name" value="RNaseH_sf"/>
</dbReference>
<dbReference type="GO" id="GO:0046872">
    <property type="term" value="F:metal ion binding"/>
    <property type="evidence" value="ECO:0007669"/>
    <property type="project" value="UniProtKB-KW"/>
</dbReference>
<dbReference type="STRING" id="51351.M4DN30"/>
<dbReference type="InterPro" id="IPR041577">
    <property type="entry name" value="RT_RNaseH_2"/>
</dbReference>
<feature type="region of interest" description="Disordered" evidence="17">
    <location>
        <begin position="59"/>
        <end position="89"/>
    </location>
</feature>
<keyword evidence="7" id="KW-0255">Endonuclease</keyword>
<dbReference type="PROSITE" id="PS50994">
    <property type="entry name" value="INTEGRASE"/>
    <property type="match status" value="1"/>
</dbReference>
<dbReference type="Gene3D" id="3.10.20.370">
    <property type="match status" value="1"/>
</dbReference>
<dbReference type="FunFam" id="3.10.20.370:FF:000001">
    <property type="entry name" value="Retrovirus-related Pol polyprotein from transposon 17.6-like protein"/>
    <property type="match status" value="1"/>
</dbReference>
<dbReference type="Pfam" id="PF08284">
    <property type="entry name" value="RVP_2"/>
    <property type="match status" value="1"/>
</dbReference>
<dbReference type="InterPro" id="IPR021109">
    <property type="entry name" value="Peptidase_aspartic_dom_sf"/>
</dbReference>
<keyword evidence="14" id="KW-0233">DNA recombination</keyword>
<evidence type="ECO:0000256" key="5">
    <source>
        <dbReference type="ARBA" id="ARBA00022723"/>
    </source>
</evidence>
<dbReference type="Gramene" id="Bra017917.1">
    <property type="protein sequence ID" value="Bra017917.1-P"/>
    <property type="gene ID" value="Bra017917"/>
</dbReference>
<dbReference type="Pfam" id="PF03732">
    <property type="entry name" value="Retrotrans_gag"/>
    <property type="match status" value="1"/>
</dbReference>
<dbReference type="eggNOG" id="KOG0017">
    <property type="taxonomic scope" value="Eukaryota"/>
</dbReference>
<evidence type="ECO:0000313" key="21">
    <source>
        <dbReference type="Proteomes" id="UP000011750"/>
    </source>
</evidence>
<reference evidence="20 21" key="2">
    <citation type="journal article" date="2018" name="Hortic Res">
        <title>Improved Brassica rapa reference genome by single-molecule sequencing and chromosome conformation capture technologies.</title>
        <authorList>
            <person name="Zhang L."/>
            <person name="Cai X."/>
            <person name="Wu J."/>
            <person name="Liu M."/>
            <person name="Grob S."/>
            <person name="Cheng F."/>
            <person name="Liang J."/>
            <person name="Cai C."/>
            <person name="Liu Z."/>
            <person name="Liu B."/>
            <person name="Wang F."/>
            <person name="Li S."/>
            <person name="Liu F."/>
            <person name="Li X."/>
            <person name="Cheng L."/>
            <person name="Yang W."/>
            <person name="Li M.H."/>
            <person name="Grossniklaus U."/>
            <person name="Zheng H."/>
            <person name="Wang X."/>
        </authorList>
    </citation>
    <scope>NUCLEOTIDE SEQUENCE [LARGE SCALE GENOMIC DNA]</scope>
    <source>
        <strain evidence="20 21">cv. Chiifu-401-42</strain>
    </source>
</reference>
<dbReference type="InterPro" id="IPR043502">
    <property type="entry name" value="DNA/RNA_pol_sf"/>
</dbReference>
<reference evidence="20" key="3">
    <citation type="submission" date="2023-03" db="UniProtKB">
        <authorList>
            <consortium name="EnsemblPlants"/>
        </authorList>
    </citation>
    <scope>IDENTIFICATION</scope>
    <source>
        <strain evidence="20">cv. Chiifu-401-42</strain>
    </source>
</reference>
<dbReference type="InterPro" id="IPR001584">
    <property type="entry name" value="Integrase_cat-core"/>
</dbReference>
<dbReference type="GO" id="GO:0003677">
    <property type="term" value="F:DNA binding"/>
    <property type="evidence" value="ECO:0007669"/>
    <property type="project" value="UniProtKB-KW"/>
</dbReference>
<dbReference type="InterPro" id="IPR000477">
    <property type="entry name" value="RT_dom"/>
</dbReference>
<dbReference type="Gene3D" id="3.30.420.10">
    <property type="entry name" value="Ribonuclease H-like superfamily/Ribonuclease H"/>
    <property type="match status" value="1"/>
</dbReference>
<dbReference type="Gene3D" id="1.10.340.70">
    <property type="match status" value="1"/>
</dbReference>
<evidence type="ECO:0000256" key="13">
    <source>
        <dbReference type="ARBA" id="ARBA00023125"/>
    </source>
</evidence>
<keyword evidence="16" id="KW-0175">Coiled coil</keyword>
<keyword evidence="2" id="KW-0808">Transferase</keyword>
<dbReference type="Gene3D" id="3.10.10.10">
    <property type="entry name" value="HIV Type 1 Reverse Transcriptase, subunit A, domain 1"/>
    <property type="match status" value="1"/>
</dbReference>
<keyword evidence="13" id="KW-0238">DNA-binding</keyword>
<evidence type="ECO:0000259" key="18">
    <source>
        <dbReference type="PROSITE" id="PS50878"/>
    </source>
</evidence>
<keyword evidence="21" id="KW-1185">Reference proteome</keyword>
<dbReference type="PANTHER" id="PTHR37984:SF5">
    <property type="entry name" value="PROTEIN NYNRIN-LIKE"/>
    <property type="match status" value="1"/>
</dbReference>
<dbReference type="GO" id="GO:0003887">
    <property type="term" value="F:DNA-directed DNA polymerase activity"/>
    <property type="evidence" value="ECO:0007669"/>
    <property type="project" value="UniProtKB-KW"/>
</dbReference>
<name>M4DN30_BRACM</name>
<protein>
    <recommendedName>
        <fullName evidence="22">Reverse transcriptase</fullName>
    </recommendedName>
</protein>
<keyword evidence="5" id="KW-0479">Metal-binding</keyword>
<evidence type="ECO:0000256" key="10">
    <source>
        <dbReference type="ARBA" id="ARBA00022908"/>
    </source>
</evidence>
<dbReference type="FunFam" id="3.30.70.270:FF:000020">
    <property type="entry name" value="Transposon Tf2-6 polyprotein-like Protein"/>
    <property type="match status" value="1"/>
</dbReference>
<evidence type="ECO:0000256" key="1">
    <source>
        <dbReference type="ARBA" id="ARBA00022670"/>
    </source>
</evidence>
<dbReference type="PANTHER" id="PTHR37984">
    <property type="entry name" value="PROTEIN CBG26694"/>
    <property type="match status" value="1"/>
</dbReference>
<sequence length="1504" mass="171941">MANNRERLEDLESSMGMVQDELLNLTTGINDRIRGLENSFQRTMADSLKEMRELIVGTREHGSSASQVPRDDTIPPPHHVTNPNRTDAVNPFAAAPNQRRHIKIELPRFSDGDPTEWLTKAVQYFAFHDITGNQRVNYASYHLTEEANEWWQATVRALGIDQTLITWETFEGELWTRFGPTRSTNFHEELSKIRQTGTFREYQRAFERLRNKVTNWSEEALVGTFLGGLHHTIADDVRMFQPKTLQEVINLARMKDDQLQKQKRFTPRTQSFTTSNSPASASAPAATSPQTVQTPRKLSWEEMRRKRSLGLCFSCDEKYSPGHKCAKPQLFIMEGIEDTETDEEDEEDDPAPEITLHALSGWDSPTTMRLLAVITNHKLQALVDSGSTHNFISEKMASELQLPATQTKPFDVRVANGSPLRCRRRFDDVRVQIGGASFRITLYALPLVGLDLVMGIQWLQSLGPVLTDWKAQTLQLDWEGETHTLTGLPRDTIRPTTKEELEKEARQGHHLFALYSPEISSEQKELNDDLRVILDEFNGIFQCPTGLPPPRDIEHNITLKEGTDPINVRPYRYAYFQKDEIERQVTEMLDAGIIRSSSSPFSSPVLLVKKKDGSWRFCTDYRALNSATIKDRFPIPTVEDMLDELHGSAYFTKLDLTAGFHQVRMSTTDIHKTAFRTHHGHFEYLVMPFGLCNAPSTFQSLMNDIFRPYMRKFVLVFFDDILVYSPTWESHLQHVREVLSLIQHHQLSVKFKKCEFGKRELEYLGHIISNTGVTVDQSKVKAMTDWPVPTSVTELRGFLGLTGYYRKFVRDYGLIARPLTNLLRKGKFTWSSDADTAFNKLKEAMTSTPTLALPDFSNPFVIETDASGDGIGAVLSQNGQPIAFMSRSLGVTKKAWSTYAREMLAIIVAIRTWRPYLLGRKFTIQTDQRSLRYMLEQRILTPEQQKWMAKLVGYDYDIVYKPGKTNSAADALSRVPDSPLLNAISAPQTSLWTDLRALTSSDPYLIRIGTAAHEKPGLPYSWRDGLLCYNNRVVIPPGSPLIKQLLHEHHNTTLGGHSGVLRTFKRLSHRFYWPSMHKTVVDYISHCDTCQRAKSQTMSPAGLLQPLPVPTHLWEDISMDFVDGLPRSGAFTSIMVVVDRLSKSAHLIPLSHPYTASIVATQFVANIVKLHGLPRTILSDRDPIFLSHFWKELWRLSGTTLKMSTAYHPQTDGQTEVVNRCIKQYLRCFVQQRPTHWSSFLPWAEFWYNTTFHSSMGTTPFQALYGRPPPAIPRYELGSTLVGEIDEQLQHRDELLDELKQHLEASNNRMKQLADTKRRDVEFQVGDWVFLRLQPYRQKTVIRRTSQKLSHRYFGPFKVEARVGQVAYRLTLPTTARIHPVFHVSLLKKRIGDDEPASVQLPPLKESGLLRLTPAKALQQRHIQKDGKELQEILIQWVDLPASEATWEDKQQIATSFPTFAMNLEDKVLSEDGSVDRIQEDPFEDIEMAPRKSTRLRKPNNKYL</sequence>
<dbReference type="InParanoid" id="M4DN30"/>
<evidence type="ECO:0000256" key="16">
    <source>
        <dbReference type="SAM" id="Coils"/>
    </source>
</evidence>
<dbReference type="GO" id="GO:0006310">
    <property type="term" value="P:DNA recombination"/>
    <property type="evidence" value="ECO:0007669"/>
    <property type="project" value="UniProtKB-KW"/>
</dbReference>
<dbReference type="SUPFAM" id="SSF53098">
    <property type="entry name" value="Ribonuclease H-like"/>
    <property type="match status" value="1"/>
</dbReference>
<evidence type="ECO:0000256" key="2">
    <source>
        <dbReference type="ARBA" id="ARBA00022679"/>
    </source>
</evidence>
<evidence type="ECO:0000259" key="19">
    <source>
        <dbReference type="PROSITE" id="PS50994"/>
    </source>
</evidence>
<evidence type="ECO:0000256" key="6">
    <source>
        <dbReference type="ARBA" id="ARBA00022750"/>
    </source>
</evidence>
<keyword evidence="1" id="KW-0645">Protease</keyword>
<keyword evidence="15" id="KW-0511">Multifunctional enzyme</keyword>
<dbReference type="InterPro" id="IPR041588">
    <property type="entry name" value="Integrase_H2C2"/>
</dbReference>
<evidence type="ECO:0000256" key="8">
    <source>
        <dbReference type="ARBA" id="ARBA00022801"/>
    </source>
</evidence>
<reference evidence="20 21" key="1">
    <citation type="journal article" date="2011" name="Nat. Genet.">
        <title>The genome of the mesopolyploid crop species Brassica rapa.</title>
        <authorList>
            <consortium name="Brassica rapa Genome Sequencing Project Consortium"/>
            <person name="Wang X."/>
            <person name="Wang H."/>
            <person name="Wang J."/>
            <person name="Sun R."/>
            <person name="Wu J."/>
            <person name="Liu S."/>
            <person name="Bai Y."/>
            <person name="Mun J.H."/>
            <person name="Bancroft I."/>
            <person name="Cheng F."/>
            <person name="Huang S."/>
            <person name="Li X."/>
            <person name="Hua W."/>
            <person name="Wang J."/>
            <person name="Wang X."/>
            <person name="Freeling M."/>
            <person name="Pires J.C."/>
            <person name="Paterson A.H."/>
            <person name="Chalhoub B."/>
            <person name="Wang B."/>
            <person name="Hayward A."/>
            <person name="Sharpe A.G."/>
            <person name="Park B.S."/>
            <person name="Weisshaar B."/>
            <person name="Liu B."/>
            <person name="Li B."/>
            <person name="Liu B."/>
            <person name="Tong C."/>
            <person name="Song C."/>
            <person name="Duran C."/>
            <person name="Peng C."/>
            <person name="Geng C."/>
            <person name="Koh C."/>
            <person name="Lin C."/>
            <person name="Edwards D."/>
            <person name="Mu D."/>
            <person name="Shen D."/>
            <person name="Soumpourou E."/>
            <person name="Li F."/>
            <person name="Fraser F."/>
            <person name="Conant G."/>
            <person name="Lassalle G."/>
            <person name="King G.J."/>
            <person name="Bonnema G."/>
            <person name="Tang H."/>
            <person name="Wang H."/>
            <person name="Belcram H."/>
            <person name="Zhou H."/>
            <person name="Hirakawa H."/>
            <person name="Abe H."/>
            <person name="Guo H."/>
            <person name="Wang H."/>
            <person name="Jin H."/>
            <person name="Parkin I.A."/>
            <person name="Batley J."/>
            <person name="Kim J.S."/>
            <person name="Just J."/>
            <person name="Li J."/>
            <person name="Xu J."/>
            <person name="Deng J."/>
            <person name="Kim J.A."/>
            <person name="Li J."/>
            <person name="Yu J."/>
            <person name="Meng J."/>
            <person name="Wang J."/>
            <person name="Min J."/>
            <person name="Poulain J."/>
            <person name="Wang J."/>
            <person name="Hatakeyama K."/>
            <person name="Wu K."/>
            <person name="Wang L."/>
            <person name="Fang L."/>
            <person name="Trick M."/>
            <person name="Links M.G."/>
            <person name="Zhao M."/>
            <person name="Jin M."/>
            <person name="Ramchiary N."/>
            <person name="Drou N."/>
            <person name="Berkman P.J."/>
            <person name="Cai Q."/>
            <person name="Huang Q."/>
            <person name="Li R."/>
            <person name="Tabata S."/>
            <person name="Cheng S."/>
            <person name="Zhang S."/>
            <person name="Zhang S."/>
            <person name="Huang S."/>
            <person name="Sato S."/>
            <person name="Sun S."/>
            <person name="Kwon S.J."/>
            <person name="Choi S.R."/>
            <person name="Lee T.H."/>
            <person name="Fan W."/>
            <person name="Zhao X."/>
            <person name="Tan X."/>
            <person name="Xu X."/>
            <person name="Wang Y."/>
            <person name="Qiu Y."/>
            <person name="Yin Y."/>
            <person name="Li Y."/>
            <person name="Du Y."/>
            <person name="Liao Y."/>
            <person name="Lim Y."/>
            <person name="Narusaka Y."/>
            <person name="Wang Y."/>
            <person name="Wang Z."/>
            <person name="Li Z."/>
            <person name="Wang Z."/>
            <person name="Xiong Z."/>
            <person name="Zhang Z."/>
        </authorList>
    </citation>
    <scope>NUCLEOTIDE SEQUENCE [LARGE SCALE GENOMIC DNA]</scope>
    <source>
        <strain evidence="20 21">cv. Chiifu-401-42</strain>
    </source>
</reference>
<evidence type="ECO:0000256" key="14">
    <source>
        <dbReference type="ARBA" id="ARBA00023172"/>
    </source>
</evidence>
<dbReference type="HOGENOM" id="CLU_000384_11_1_1"/>
<evidence type="ECO:0000256" key="9">
    <source>
        <dbReference type="ARBA" id="ARBA00022842"/>
    </source>
</evidence>
<organism evidence="20 21">
    <name type="scientific">Brassica campestris</name>
    <name type="common">Field mustard</name>
    <dbReference type="NCBI Taxonomy" id="3711"/>
    <lineage>
        <taxon>Eukaryota</taxon>
        <taxon>Viridiplantae</taxon>
        <taxon>Streptophyta</taxon>
        <taxon>Embryophyta</taxon>
        <taxon>Tracheophyta</taxon>
        <taxon>Spermatophyta</taxon>
        <taxon>Magnoliopsida</taxon>
        <taxon>eudicotyledons</taxon>
        <taxon>Gunneridae</taxon>
        <taxon>Pentapetalae</taxon>
        <taxon>rosids</taxon>
        <taxon>malvids</taxon>
        <taxon>Brassicales</taxon>
        <taxon>Brassicaceae</taxon>
        <taxon>Brassiceae</taxon>
        <taxon>Brassica</taxon>
    </lineage>
</organism>
<dbReference type="EnsemblPlants" id="Bra017917.1">
    <property type="protein sequence ID" value="Bra017917.1-P"/>
    <property type="gene ID" value="Bra017917"/>
</dbReference>
<dbReference type="GO" id="GO:0006508">
    <property type="term" value="P:proteolysis"/>
    <property type="evidence" value="ECO:0007669"/>
    <property type="project" value="UniProtKB-KW"/>
</dbReference>
<dbReference type="SUPFAM" id="SSF50630">
    <property type="entry name" value="Acid proteases"/>
    <property type="match status" value="1"/>
</dbReference>
<evidence type="ECO:0000256" key="11">
    <source>
        <dbReference type="ARBA" id="ARBA00022918"/>
    </source>
</evidence>
<dbReference type="InterPro" id="IPR043128">
    <property type="entry name" value="Rev_trsase/Diguanyl_cyclase"/>
</dbReference>
<keyword evidence="4" id="KW-0540">Nuclease</keyword>
<dbReference type="GO" id="GO:0003964">
    <property type="term" value="F:RNA-directed DNA polymerase activity"/>
    <property type="evidence" value="ECO:0007669"/>
    <property type="project" value="UniProtKB-KW"/>
</dbReference>
<feature type="region of interest" description="Disordered" evidence="17">
    <location>
        <begin position="259"/>
        <end position="299"/>
    </location>
</feature>
<accession>M4DN30</accession>